<evidence type="ECO:0000313" key="12">
    <source>
        <dbReference type="Proteomes" id="UP001148838"/>
    </source>
</evidence>
<feature type="region of interest" description="Disordered" evidence="10">
    <location>
        <begin position="183"/>
        <end position="210"/>
    </location>
</feature>
<evidence type="ECO:0000256" key="8">
    <source>
        <dbReference type="ARBA" id="ARBA00023242"/>
    </source>
</evidence>
<keyword evidence="5 9" id="KW-0489">Methyltransferase</keyword>
<name>A0ABQ8T4H2_PERAM</name>
<comment type="similarity">
    <text evidence="2 9">Belongs to the methyltransferase superfamily. RRP8 family.</text>
</comment>
<dbReference type="Gene3D" id="1.10.10.2150">
    <property type="entry name" value="Ribosomal RNA-processing protein 8, N-terminal domain"/>
    <property type="match status" value="1"/>
</dbReference>
<evidence type="ECO:0000256" key="10">
    <source>
        <dbReference type="SAM" id="MobiDB-lite"/>
    </source>
</evidence>
<dbReference type="InterPro" id="IPR007823">
    <property type="entry name" value="RRP8"/>
</dbReference>
<evidence type="ECO:0000256" key="1">
    <source>
        <dbReference type="ARBA" id="ARBA00004604"/>
    </source>
</evidence>
<evidence type="ECO:0000256" key="5">
    <source>
        <dbReference type="ARBA" id="ARBA00022603"/>
    </source>
</evidence>
<proteinExistence type="inferred from homology"/>
<dbReference type="EMBL" id="JAJSOF020000015">
    <property type="protein sequence ID" value="KAJ4440853.1"/>
    <property type="molecule type" value="Genomic_DNA"/>
</dbReference>
<evidence type="ECO:0000256" key="2">
    <source>
        <dbReference type="ARBA" id="ARBA00006301"/>
    </source>
</evidence>
<dbReference type="PANTHER" id="PTHR12787">
    <property type="entry name" value="RIBOSOMAL RNA-PROCESSING PROTEIN 8"/>
    <property type="match status" value="1"/>
</dbReference>
<dbReference type="PANTHER" id="PTHR12787:SF0">
    <property type="entry name" value="RIBOSOMAL RNA-PROCESSING PROTEIN 8"/>
    <property type="match status" value="1"/>
</dbReference>
<keyword evidence="8 9" id="KW-0539">Nucleus</keyword>
<comment type="subcellular location">
    <subcellularLocation>
        <location evidence="1 9">Nucleus</location>
        <location evidence="1 9">Nucleolus</location>
    </subcellularLocation>
</comment>
<feature type="compositionally biased region" description="Polar residues" evidence="10">
    <location>
        <begin position="20"/>
        <end position="34"/>
    </location>
</feature>
<feature type="region of interest" description="Disordered" evidence="10">
    <location>
        <begin position="1"/>
        <end position="34"/>
    </location>
</feature>
<evidence type="ECO:0000256" key="6">
    <source>
        <dbReference type="ARBA" id="ARBA00022679"/>
    </source>
</evidence>
<gene>
    <name evidence="11" type="ORF">ANN_10700</name>
</gene>
<feature type="region of interest" description="Disordered" evidence="10">
    <location>
        <begin position="71"/>
        <end position="98"/>
    </location>
</feature>
<feature type="compositionally biased region" description="Basic residues" evidence="10">
    <location>
        <begin position="1"/>
        <end position="10"/>
    </location>
</feature>
<sequence>MKFHKKQKTVKSKEMELTRTDSSGNKETFVSSFNNWKQNKFERTKFETEKNRKPPFSLLPKTDTTVFKVKKKKKRNRSQDALMSPQSNVSFSTGGDKNKEIVKENKNSKQQISGNFSFNVNRLKQVIETPGNSAHQLMTKKKRKRSFSCVSDTNEQKMKKRKRSKLSHEDELLLSEHRVTKNIQGLESETNIRKQNGKEKKKHKGSNSIDTLRLSDRGQAGKKPSAVGLQSVFNIQKLKEMLAASNHKYKPANKIVLEKKQEKKIESLREKMMKKLQASRFRYLNEQLYTSSSKDAKEYFQRDPDAFHTYHEGYQQQVRQWPINPLDVIIKSLKKMSPKLVVADFGCGDARLAQSLPNKVHSFDLVAVCEEVTACDMAHTPLSSSSVDIVVFCLSLMGTNLNSYVSEANRILKEGGILKVAEVESRFENVDSFIIMLQKFGFVNTWKDFSHNLFYFMDFKKEKCISKKMKKKLPELTLKPCLYKKR</sequence>
<reference evidence="11 12" key="1">
    <citation type="journal article" date="2022" name="Allergy">
        <title>Genome assembly and annotation of Periplaneta americana reveal a comprehensive cockroach allergen profile.</title>
        <authorList>
            <person name="Wang L."/>
            <person name="Xiong Q."/>
            <person name="Saelim N."/>
            <person name="Wang L."/>
            <person name="Nong W."/>
            <person name="Wan A.T."/>
            <person name="Shi M."/>
            <person name="Liu X."/>
            <person name="Cao Q."/>
            <person name="Hui J.H.L."/>
            <person name="Sookrung N."/>
            <person name="Leung T.F."/>
            <person name="Tungtrongchitr A."/>
            <person name="Tsui S.K.W."/>
        </authorList>
    </citation>
    <scope>NUCLEOTIDE SEQUENCE [LARGE SCALE GENOMIC DNA]</scope>
    <source>
        <strain evidence="11">PWHHKU_190912</strain>
    </source>
</reference>
<dbReference type="EC" id="2.1.1.-" evidence="9"/>
<protein>
    <recommendedName>
        <fullName evidence="3 9">Ribosomal RNA-processing protein 8</fullName>
        <ecNumber evidence="9">2.1.1.-</ecNumber>
    </recommendedName>
</protein>
<comment type="caution">
    <text evidence="11">The sequence shown here is derived from an EMBL/GenBank/DDBJ whole genome shotgun (WGS) entry which is preliminary data.</text>
</comment>
<dbReference type="Gene3D" id="3.40.50.150">
    <property type="entry name" value="Vaccinia Virus protein VP39"/>
    <property type="match status" value="1"/>
</dbReference>
<dbReference type="InterPro" id="IPR042036">
    <property type="entry name" value="RRP8_N"/>
</dbReference>
<feature type="region of interest" description="Disordered" evidence="10">
    <location>
        <begin position="129"/>
        <end position="168"/>
    </location>
</feature>
<keyword evidence="7 9" id="KW-0949">S-adenosyl-L-methionine</keyword>
<accession>A0ABQ8T4H2</accession>
<evidence type="ECO:0000313" key="11">
    <source>
        <dbReference type="EMBL" id="KAJ4440853.1"/>
    </source>
</evidence>
<comment type="function">
    <text evidence="9">Probable methyltransferase required to silence rDNA.</text>
</comment>
<evidence type="ECO:0000256" key="3">
    <source>
        <dbReference type="ARBA" id="ARBA00020203"/>
    </source>
</evidence>
<dbReference type="Proteomes" id="UP001148838">
    <property type="component" value="Unassembled WGS sequence"/>
</dbReference>
<keyword evidence="4 9" id="KW-0698">rRNA processing</keyword>
<organism evidence="11 12">
    <name type="scientific">Periplaneta americana</name>
    <name type="common">American cockroach</name>
    <name type="synonym">Blatta americana</name>
    <dbReference type="NCBI Taxonomy" id="6978"/>
    <lineage>
        <taxon>Eukaryota</taxon>
        <taxon>Metazoa</taxon>
        <taxon>Ecdysozoa</taxon>
        <taxon>Arthropoda</taxon>
        <taxon>Hexapoda</taxon>
        <taxon>Insecta</taxon>
        <taxon>Pterygota</taxon>
        <taxon>Neoptera</taxon>
        <taxon>Polyneoptera</taxon>
        <taxon>Dictyoptera</taxon>
        <taxon>Blattodea</taxon>
        <taxon>Blattoidea</taxon>
        <taxon>Blattidae</taxon>
        <taxon>Blattinae</taxon>
        <taxon>Periplaneta</taxon>
    </lineage>
</organism>
<evidence type="ECO:0000256" key="4">
    <source>
        <dbReference type="ARBA" id="ARBA00022552"/>
    </source>
</evidence>
<evidence type="ECO:0000256" key="9">
    <source>
        <dbReference type="RuleBase" id="RU365074"/>
    </source>
</evidence>
<evidence type="ECO:0000256" key="7">
    <source>
        <dbReference type="ARBA" id="ARBA00022691"/>
    </source>
</evidence>
<dbReference type="Pfam" id="PF05148">
    <property type="entry name" value="Methyltransf_8"/>
    <property type="match status" value="1"/>
</dbReference>
<keyword evidence="6 9" id="KW-0808">Transferase</keyword>
<dbReference type="InterPro" id="IPR029063">
    <property type="entry name" value="SAM-dependent_MTases_sf"/>
</dbReference>
<keyword evidence="12" id="KW-1185">Reference proteome</keyword>
<dbReference type="SUPFAM" id="SSF53335">
    <property type="entry name" value="S-adenosyl-L-methionine-dependent methyltransferases"/>
    <property type="match status" value="1"/>
</dbReference>
<feature type="compositionally biased region" description="Polar residues" evidence="10">
    <location>
        <begin position="79"/>
        <end position="95"/>
    </location>
</feature>